<reference evidence="3" key="1">
    <citation type="journal article" date="2019" name="Int. J. Syst. Evol. Microbiol.">
        <title>The Global Catalogue of Microorganisms (GCM) 10K type strain sequencing project: providing services to taxonomists for standard genome sequencing and annotation.</title>
        <authorList>
            <consortium name="The Broad Institute Genomics Platform"/>
            <consortium name="The Broad Institute Genome Sequencing Center for Infectious Disease"/>
            <person name="Wu L."/>
            <person name="Ma J."/>
        </authorList>
    </citation>
    <scope>NUCLEOTIDE SEQUENCE [LARGE SCALE GENOMIC DNA]</scope>
    <source>
        <strain evidence="3">JCM 17906</strain>
    </source>
</reference>
<name>A0ABP8RX37_9PSEU</name>
<dbReference type="InterPro" id="IPR037401">
    <property type="entry name" value="SnoaL-like"/>
</dbReference>
<protein>
    <recommendedName>
        <fullName evidence="1">SnoaL-like domain-containing protein</fullName>
    </recommendedName>
</protein>
<proteinExistence type="predicted"/>
<evidence type="ECO:0000313" key="3">
    <source>
        <dbReference type="Proteomes" id="UP001501598"/>
    </source>
</evidence>
<gene>
    <name evidence="2" type="ORF">GCM10023175_41560</name>
</gene>
<organism evidence="2 3">
    <name type="scientific">Pseudonocardia xishanensis</name>
    <dbReference type="NCBI Taxonomy" id="630995"/>
    <lineage>
        <taxon>Bacteria</taxon>
        <taxon>Bacillati</taxon>
        <taxon>Actinomycetota</taxon>
        <taxon>Actinomycetes</taxon>
        <taxon>Pseudonocardiales</taxon>
        <taxon>Pseudonocardiaceae</taxon>
        <taxon>Pseudonocardia</taxon>
    </lineage>
</organism>
<evidence type="ECO:0000313" key="2">
    <source>
        <dbReference type="EMBL" id="GAA4550796.1"/>
    </source>
</evidence>
<dbReference type="RefSeq" id="WP_345421014.1">
    <property type="nucleotide sequence ID" value="NZ_BAABGT010000061.1"/>
</dbReference>
<dbReference type="InterPro" id="IPR032710">
    <property type="entry name" value="NTF2-like_dom_sf"/>
</dbReference>
<keyword evidence="3" id="KW-1185">Reference proteome</keyword>
<comment type="caution">
    <text evidence="2">The sequence shown here is derived from an EMBL/GenBank/DDBJ whole genome shotgun (WGS) entry which is preliminary data.</text>
</comment>
<accession>A0ABP8RX37</accession>
<dbReference type="Proteomes" id="UP001501598">
    <property type="component" value="Unassembled WGS sequence"/>
</dbReference>
<dbReference type="Pfam" id="PF12680">
    <property type="entry name" value="SnoaL_2"/>
    <property type="match status" value="1"/>
</dbReference>
<feature type="domain" description="SnoaL-like" evidence="1">
    <location>
        <begin position="13"/>
        <end position="114"/>
    </location>
</feature>
<evidence type="ECO:0000259" key="1">
    <source>
        <dbReference type="Pfam" id="PF12680"/>
    </source>
</evidence>
<dbReference type="EMBL" id="BAABGT010000061">
    <property type="protein sequence ID" value="GAA4550796.1"/>
    <property type="molecule type" value="Genomic_DNA"/>
</dbReference>
<sequence>MTQTTADLGALTRTFYADVDDNDPEVFHRRFSETGAFRFNDLDPVSGPEAITSFVGAWKGNFRSLTHDLERVTVDPEESRVGTEILVTYVFPDGREVKVHGSSFLDYDNGLITGWRVYVDKSALA</sequence>
<dbReference type="Gene3D" id="3.10.450.50">
    <property type="match status" value="1"/>
</dbReference>
<dbReference type="SUPFAM" id="SSF54427">
    <property type="entry name" value="NTF2-like"/>
    <property type="match status" value="1"/>
</dbReference>